<gene>
    <name evidence="1" type="ORF">ABID43_001733</name>
</gene>
<accession>A0ABV2L2Z7</accession>
<dbReference type="EMBL" id="JBEPMM010000003">
    <property type="protein sequence ID" value="MET3692202.1"/>
    <property type="molecule type" value="Genomic_DNA"/>
</dbReference>
<keyword evidence="2" id="KW-1185">Reference proteome</keyword>
<dbReference type="Proteomes" id="UP001549145">
    <property type="component" value="Unassembled WGS sequence"/>
</dbReference>
<dbReference type="RefSeq" id="WP_238278344.1">
    <property type="nucleotide sequence ID" value="NZ_BPQL01000035.1"/>
</dbReference>
<name>A0ABV2L2Z7_9HYPH</name>
<organism evidence="1 2">
    <name type="scientific">Methylobacterium goesingense</name>
    <dbReference type="NCBI Taxonomy" id="243690"/>
    <lineage>
        <taxon>Bacteria</taxon>
        <taxon>Pseudomonadati</taxon>
        <taxon>Pseudomonadota</taxon>
        <taxon>Alphaproteobacteria</taxon>
        <taxon>Hyphomicrobiales</taxon>
        <taxon>Methylobacteriaceae</taxon>
        <taxon>Methylobacterium</taxon>
    </lineage>
</organism>
<evidence type="ECO:0000313" key="2">
    <source>
        <dbReference type="Proteomes" id="UP001549145"/>
    </source>
</evidence>
<reference evidence="1 2" key="1">
    <citation type="submission" date="2024-06" db="EMBL/GenBank/DDBJ databases">
        <title>Genomic Encyclopedia of Type Strains, Phase IV (KMG-IV): sequencing the most valuable type-strain genomes for metagenomic binning, comparative biology and taxonomic classification.</title>
        <authorList>
            <person name="Goeker M."/>
        </authorList>
    </citation>
    <scope>NUCLEOTIDE SEQUENCE [LARGE SCALE GENOMIC DNA]</scope>
    <source>
        <strain evidence="1 2">DSM 21331</strain>
    </source>
</reference>
<sequence>MDGSLIAKNNEANRIASERLLEQLRDEGLHYRLWVTGTPTGDTLHMRVDRLCPGMRERIGKVMRGRGLRLDITAA</sequence>
<proteinExistence type="predicted"/>
<comment type="caution">
    <text evidence="1">The sequence shown here is derived from an EMBL/GenBank/DDBJ whole genome shotgun (WGS) entry which is preliminary data.</text>
</comment>
<protein>
    <submittedName>
        <fullName evidence="1">Uncharacterized protein</fullName>
    </submittedName>
</protein>
<evidence type="ECO:0000313" key="1">
    <source>
        <dbReference type="EMBL" id="MET3692202.1"/>
    </source>
</evidence>